<evidence type="ECO:0000259" key="2">
    <source>
        <dbReference type="PROSITE" id="PS51833"/>
    </source>
</evidence>
<dbReference type="Pfam" id="PF08668">
    <property type="entry name" value="HDOD"/>
    <property type="match status" value="1"/>
</dbReference>
<dbReference type="Gene3D" id="1.10.3210.10">
    <property type="entry name" value="Hypothetical protein af1432"/>
    <property type="match status" value="1"/>
</dbReference>
<reference evidence="3 4" key="1">
    <citation type="submission" date="2023-08" db="EMBL/GenBank/DDBJ databases">
        <title>Pleionea litopenaei sp. nov., isolated from stomach of juvenile Litopenaeus vannamei.</title>
        <authorList>
            <person name="Rho A.M."/>
            <person name="Hwang C.Y."/>
        </authorList>
    </citation>
    <scope>NUCLEOTIDE SEQUENCE [LARGE SCALE GENOMIC DNA]</scope>
    <source>
        <strain evidence="3 4">HL-JVS1</strain>
    </source>
</reference>
<dbReference type="SUPFAM" id="SSF51206">
    <property type="entry name" value="cAMP-binding domain-like"/>
    <property type="match status" value="1"/>
</dbReference>
<protein>
    <submittedName>
        <fullName evidence="3">HDOD domain-containing protein</fullName>
    </submittedName>
</protein>
<dbReference type="CDD" id="cd00038">
    <property type="entry name" value="CAP_ED"/>
    <property type="match status" value="1"/>
</dbReference>
<dbReference type="InterPro" id="IPR000595">
    <property type="entry name" value="cNMP-bd_dom"/>
</dbReference>
<dbReference type="InterPro" id="IPR014710">
    <property type="entry name" value="RmlC-like_jellyroll"/>
</dbReference>
<dbReference type="SUPFAM" id="SSF109604">
    <property type="entry name" value="HD-domain/PDEase-like"/>
    <property type="match status" value="1"/>
</dbReference>
<dbReference type="InterPro" id="IPR013976">
    <property type="entry name" value="HDOD"/>
</dbReference>
<organism evidence="3 4">
    <name type="scientific">Pleionea litopenaei</name>
    <dbReference type="NCBI Taxonomy" id="3070815"/>
    <lineage>
        <taxon>Bacteria</taxon>
        <taxon>Pseudomonadati</taxon>
        <taxon>Pseudomonadota</taxon>
        <taxon>Gammaproteobacteria</taxon>
        <taxon>Oceanospirillales</taxon>
        <taxon>Pleioneaceae</taxon>
        <taxon>Pleionea</taxon>
    </lineage>
</organism>
<name>A0AA51RQD8_9GAMM</name>
<dbReference type="InterPro" id="IPR018490">
    <property type="entry name" value="cNMP-bd_dom_sf"/>
</dbReference>
<dbReference type="PANTHER" id="PTHR33525">
    <property type="match status" value="1"/>
</dbReference>
<dbReference type="EMBL" id="CP133548">
    <property type="protein sequence ID" value="WMS85722.1"/>
    <property type="molecule type" value="Genomic_DNA"/>
</dbReference>
<feature type="domain" description="Cyclic nucleotide-binding" evidence="1">
    <location>
        <begin position="16"/>
        <end position="114"/>
    </location>
</feature>
<evidence type="ECO:0000313" key="3">
    <source>
        <dbReference type="EMBL" id="WMS85722.1"/>
    </source>
</evidence>
<dbReference type="Gene3D" id="2.60.120.10">
    <property type="entry name" value="Jelly Rolls"/>
    <property type="match status" value="1"/>
</dbReference>
<keyword evidence="4" id="KW-1185">Reference proteome</keyword>
<dbReference type="PROSITE" id="PS50042">
    <property type="entry name" value="CNMP_BINDING_3"/>
    <property type="match status" value="1"/>
</dbReference>
<dbReference type="InterPro" id="IPR052340">
    <property type="entry name" value="RNase_Y/CdgJ"/>
</dbReference>
<sequence length="416" mass="47192">MDRLETIVELMERFTAFEFLNAKQRAIVAGQSELVKIKSGSDIFKLNQIDSHDYFIVQGKVELVAADGKSYTLAHSSANASRPLANLRPRKYAATCIEDSAFLKLPHDLLSYILEAHNVEESREKLIEFANAELTPSMITMEIQQAIRRGELSIPSLPDVALRIQKYTAGDEHSIEDVVSVLMVDPAMVVKLIKYANGPLIRGVSPVETCSEAVIRLGINTTRKLVQIFSLQELFRSDQPELQETFRAMWQESVDVAVIAAVLAKHSQLNFEPEVAMLSGLLHKIGAMSIYAFASDYQGFLKLTESIESLVRDYEIQVACDIITNWQLGHVYFLCMKYLRHWEKPEVMTPDYSDLLNIALLHESIKKHHYHDLPKFHQLEAFKRIHVGESTPELSIKVLDESRQEISQLRQILLGN</sequence>
<evidence type="ECO:0000259" key="1">
    <source>
        <dbReference type="PROSITE" id="PS50042"/>
    </source>
</evidence>
<dbReference type="Proteomes" id="UP001239782">
    <property type="component" value="Chromosome"/>
</dbReference>
<accession>A0AA51RQD8</accession>
<dbReference type="RefSeq" id="WP_309200875.1">
    <property type="nucleotide sequence ID" value="NZ_CP133548.1"/>
</dbReference>
<feature type="domain" description="HDOD" evidence="2">
    <location>
        <begin position="154"/>
        <end position="358"/>
    </location>
</feature>
<dbReference type="AlphaFoldDB" id="A0AA51RQD8"/>
<gene>
    <name evidence="3" type="ORF">Q9312_10900</name>
</gene>
<dbReference type="KEGG" id="plei:Q9312_10900"/>
<evidence type="ECO:0000313" key="4">
    <source>
        <dbReference type="Proteomes" id="UP001239782"/>
    </source>
</evidence>
<proteinExistence type="predicted"/>
<dbReference type="PANTHER" id="PTHR33525:SF3">
    <property type="entry name" value="RIBONUCLEASE Y"/>
    <property type="match status" value="1"/>
</dbReference>
<dbReference type="PROSITE" id="PS51833">
    <property type="entry name" value="HDOD"/>
    <property type="match status" value="1"/>
</dbReference>